<proteinExistence type="predicted"/>
<organism evidence="1 2">
    <name type="scientific">Natronocella acetinitrilica</name>
    <dbReference type="NCBI Taxonomy" id="414046"/>
    <lineage>
        <taxon>Bacteria</taxon>
        <taxon>Pseudomonadati</taxon>
        <taxon>Pseudomonadota</taxon>
        <taxon>Gammaproteobacteria</taxon>
        <taxon>Chromatiales</taxon>
        <taxon>Ectothiorhodospiraceae</taxon>
        <taxon>Natronocella</taxon>
    </lineage>
</organism>
<comment type="caution">
    <text evidence="1">The sequence shown here is derived from an EMBL/GenBank/DDBJ whole genome shotgun (WGS) entry which is preliminary data.</text>
</comment>
<evidence type="ECO:0000313" key="1">
    <source>
        <dbReference type="EMBL" id="MCP1676249.1"/>
    </source>
</evidence>
<dbReference type="InterPro" id="IPR008554">
    <property type="entry name" value="Glutaredoxin-like"/>
</dbReference>
<evidence type="ECO:0008006" key="3">
    <source>
        <dbReference type="Google" id="ProtNLM"/>
    </source>
</evidence>
<dbReference type="EMBL" id="JALJXV010000008">
    <property type="protein sequence ID" value="MCP1676249.1"/>
    <property type="molecule type" value="Genomic_DNA"/>
</dbReference>
<accession>A0AAE3KCZ2</accession>
<keyword evidence="2" id="KW-1185">Reference proteome</keyword>
<dbReference type="Pfam" id="PF05768">
    <property type="entry name" value="Glrx-like"/>
    <property type="match status" value="1"/>
</dbReference>
<gene>
    <name evidence="1" type="ORF">J2T57_003408</name>
</gene>
<dbReference type="Proteomes" id="UP001205843">
    <property type="component" value="Unassembled WGS sequence"/>
</dbReference>
<dbReference type="RefSeq" id="WP_253481580.1">
    <property type="nucleotide sequence ID" value="NZ_JALJXV010000008.1"/>
</dbReference>
<dbReference type="InterPro" id="IPR036249">
    <property type="entry name" value="Thioredoxin-like_sf"/>
</dbReference>
<name>A0AAE3KCZ2_9GAMM</name>
<dbReference type="Gene3D" id="3.40.30.10">
    <property type="entry name" value="Glutaredoxin"/>
    <property type="match status" value="1"/>
</dbReference>
<protein>
    <recommendedName>
        <fullName evidence="3">Glutaredoxin family protein</fullName>
    </recommendedName>
</protein>
<dbReference type="SUPFAM" id="SSF52833">
    <property type="entry name" value="Thioredoxin-like"/>
    <property type="match status" value="1"/>
</dbReference>
<sequence>MSLQLLLYGTDGCHLCEDAARIVSETVKAEYVTVQEVDIVHDEALLQRYGTRIPVLKRVGGMDELCWPFDHADVARLTRTDYPMENEK</sequence>
<dbReference type="AlphaFoldDB" id="A0AAE3KCZ2"/>
<reference evidence="1" key="1">
    <citation type="submission" date="2022-03" db="EMBL/GenBank/DDBJ databases">
        <title>Genomic Encyclopedia of Type Strains, Phase III (KMG-III): the genomes of soil and plant-associated and newly described type strains.</title>
        <authorList>
            <person name="Whitman W."/>
        </authorList>
    </citation>
    <scope>NUCLEOTIDE SEQUENCE</scope>
    <source>
        <strain evidence="1">ANL 6-2</strain>
    </source>
</reference>
<evidence type="ECO:0000313" key="2">
    <source>
        <dbReference type="Proteomes" id="UP001205843"/>
    </source>
</evidence>